<dbReference type="InterPro" id="IPR025250">
    <property type="entry name" value="DUF4199"/>
</dbReference>
<accession>A0ABP8GS73</accession>
<dbReference type="RefSeq" id="WP_345255426.1">
    <property type="nucleotide sequence ID" value="NZ_BAABGY010000007.1"/>
</dbReference>
<keyword evidence="3" id="KW-1185">Reference proteome</keyword>
<sequence length="168" mass="18373">MPTVKPISQVVAGLIIAAAMIAAHIGIHVSGNFLNTTAVYLGYLPLPLGLLYFVRRHAHAQGTGATFGNLFAYGFRITAVVIVIMVIYAALFYTVLPQYKDRIMEASMKAQEFGNKQTIDDEAGTEKLARRDDHFIQWTVSFTLFRLLFIGALSSLLAAAVSPKHAKS</sequence>
<dbReference type="Proteomes" id="UP001501725">
    <property type="component" value="Unassembled WGS sequence"/>
</dbReference>
<feature type="transmembrane region" description="Helical" evidence="1">
    <location>
        <begin position="7"/>
        <end position="27"/>
    </location>
</feature>
<dbReference type="EMBL" id="BAABGY010000007">
    <property type="protein sequence ID" value="GAA4329200.1"/>
    <property type="molecule type" value="Genomic_DNA"/>
</dbReference>
<evidence type="ECO:0000313" key="3">
    <source>
        <dbReference type="Proteomes" id="UP001501725"/>
    </source>
</evidence>
<protein>
    <recommendedName>
        <fullName evidence="4">DUF4199 domain-containing protein</fullName>
    </recommendedName>
</protein>
<dbReference type="Pfam" id="PF13858">
    <property type="entry name" value="DUF4199"/>
    <property type="match status" value="1"/>
</dbReference>
<evidence type="ECO:0000313" key="2">
    <source>
        <dbReference type="EMBL" id="GAA4329200.1"/>
    </source>
</evidence>
<keyword evidence="1" id="KW-0472">Membrane</keyword>
<proteinExistence type="predicted"/>
<feature type="transmembrane region" description="Helical" evidence="1">
    <location>
        <begin position="33"/>
        <end position="54"/>
    </location>
</feature>
<gene>
    <name evidence="2" type="ORF">GCM10023184_19580</name>
</gene>
<organism evidence="2 3">
    <name type="scientific">Flaviaesturariibacter amylovorans</name>
    <dbReference type="NCBI Taxonomy" id="1084520"/>
    <lineage>
        <taxon>Bacteria</taxon>
        <taxon>Pseudomonadati</taxon>
        <taxon>Bacteroidota</taxon>
        <taxon>Chitinophagia</taxon>
        <taxon>Chitinophagales</taxon>
        <taxon>Chitinophagaceae</taxon>
        <taxon>Flaviaestuariibacter</taxon>
    </lineage>
</organism>
<feature type="transmembrane region" description="Helical" evidence="1">
    <location>
        <begin position="75"/>
        <end position="96"/>
    </location>
</feature>
<name>A0ABP8GS73_9BACT</name>
<feature type="transmembrane region" description="Helical" evidence="1">
    <location>
        <begin position="135"/>
        <end position="161"/>
    </location>
</feature>
<evidence type="ECO:0000256" key="1">
    <source>
        <dbReference type="SAM" id="Phobius"/>
    </source>
</evidence>
<keyword evidence="1" id="KW-0812">Transmembrane</keyword>
<reference evidence="3" key="1">
    <citation type="journal article" date="2019" name="Int. J. Syst. Evol. Microbiol.">
        <title>The Global Catalogue of Microorganisms (GCM) 10K type strain sequencing project: providing services to taxonomists for standard genome sequencing and annotation.</title>
        <authorList>
            <consortium name="The Broad Institute Genomics Platform"/>
            <consortium name="The Broad Institute Genome Sequencing Center for Infectious Disease"/>
            <person name="Wu L."/>
            <person name="Ma J."/>
        </authorList>
    </citation>
    <scope>NUCLEOTIDE SEQUENCE [LARGE SCALE GENOMIC DNA]</scope>
    <source>
        <strain evidence="3">JCM 17919</strain>
    </source>
</reference>
<evidence type="ECO:0008006" key="4">
    <source>
        <dbReference type="Google" id="ProtNLM"/>
    </source>
</evidence>
<keyword evidence="1" id="KW-1133">Transmembrane helix</keyword>
<comment type="caution">
    <text evidence="2">The sequence shown here is derived from an EMBL/GenBank/DDBJ whole genome shotgun (WGS) entry which is preliminary data.</text>
</comment>